<keyword evidence="1" id="KW-0472">Membrane</keyword>
<accession>A0A3E4QX11</accession>
<evidence type="ECO:0000256" key="1">
    <source>
        <dbReference type="SAM" id="Phobius"/>
    </source>
</evidence>
<feature type="transmembrane region" description="Helical" evidence="1">
    <location>
        <begin position="324"/>
        <end position="345"/>
    </location>
</feature>
<feature type="transmembrane region" description="Helical" evidence="1">
    <location>
        <begin position="123"/>
        <end position="147"/>
    </location>
</feature>
<proteinExistence type="predicted"/>
<organism evidence="2 3">
    <name type="scientific">Collinsella tanakaei</name>
    <dbReference type="NCBI Taxonomy" id="626935"/>
    <lineage>
        <taxon>Bacteria</taxon>
        <taxon>Bacillati</taxon>
        <taxon>Actinomycetota</taxon>
        <taxon>Coriobacteriia</taxon>
        <taxon>Coriobacteriales</taxon>
        <taxon>Coriobacteriaceae</taxon>
        <taxon>Collinsella</taxon>
    </lineage>
</organism>
<name>A0A3E4QX11_9ACTN</name>
<feature type="transmembrane region" description="Helical" evidence="1">
    <location>
        <begin position="68"/>
        <end position="94"/>
    </location>
</feature>
<feature type="transmembrane region" description="Helical" evidence="1">
    <location>
        <begin position="44"/>
        <end position="62"/>
    </location>
</feature>
<dbReference type="EMBL" id="QSRJ01000002">
    <property type="protein sequence ID" value="RGL11720.1"/>
    <property type="molecule type" value="Genomic_DNA"/>
</dbReference>
<dbReference type="AlphaFoldDB" id="A0A3E4QX11"/>
<keyword evidence="1" id="KW-1133">Transmembrane helix</keyword>
<comment type="caution">
    <text evidence="2">The sequence shown here is derived from an EMBL/GenBank/DDBJ whole genome shotgun (WGS) entry which is preliminary data.</text>
</comment>
<feature type="transmembrane region" description="Helical" evidence="1">
    <location>
        <begin position="396"/>
        <end position="422"/>
    </location>
</feature>
<feature type="transmembrane region" description="Helical" evidence="1">
    <location>
        <begin position="232"/>
        <end position="251"/>
    </location>
</feature>
<dbReference type="Proteomes" id="UP000260943">
    <property type="component" value="Unassembled WGS sequence"/>
</dbReference>
<protein>
    <submittedName>
        <fullName evidence="2">Uncharacterized protein</fullName>
    </submittedName>
</protein>
<feature type="transmembrane region" description="Helical" evidence="1">
    <location>
        <begin position="159"/>
        <end position="182"/>
    </location>
</feature>
<reference evidence="2 3" key="1">
    <citation type="submission" date="2018-08" db="EMBL/GenBank/DDBJ databases">
        <title>A genome reference for cultivated species of the human gut microbiota.</title>
        <authorList>
            <person name="Zou Y."/>
            <person name="Xue W."/>
            <person name="Luo G."/>
        </authorList>
    </citation>
    <scope>NUCLEOTIDE SEQUENCE [LARGE SCALE GENOMIC DNA]</scope>
    <source>
        <strain evidence="2 3">TF08-14</strain>
    </source>
</reference>
<gene>
    <name evidence="2" type="ORF">DXC81_02770</name>
</gene>
<feature type="transmembrane region" description="Helical" evidence="1">
    <location>
        <begin position="464"/>
        <end position="491"/>
    </location>
</feature>
<feature type="transmembrane region" description="Helical" evidence="1">
    <location>
        <begin position="194"/>
        <end position="220"/>
    </location>
</feature>
<keyword evidence="1" id="KW-0812">Transmembrane</keyword>
<feature type="transmembrane region" description="Helical" evidence="1">
    <location>
        <begin position="428"/>
        <end position="448"/>
    </location>
</feature>
<dbReference type="RefSeq" id="WP_117679067.1">
    <property type="nucleotide sequence ID" value="NZ_QSRJ01000002.1"/>
</dbReference>
<evidence type="ECO:0000313" key="2">
    <source>
        <dbReference type="EMBL" id="RGL11720.1"/>
    </source>
</evidence>
<sequence>MTSPTLILLRLDVRHAADELRWAFWAAGTDLADERDAIDRIYQLYIVLIMMGAIASCWMFALDTARSAGAGLTGISTSICMLALHLAPLVALALKADEALRGCPVHITAADIAWLSRSIPKGLWVASSVTKNLVSYAAVAACCGYLLGTFGESAIGTQAAIVVAALMCLGTPIGAALGNAAGLARMIAPRRRRLAAGAILAIGAAGCWGLGGLMATILRANTLAPITLPPQTGVLCASACAMGIAPLVTAARAARMDRIIDANSLYADMHSLRHLRIAPGGGALYRKLLRIRRLEARRFRSVINIGSGMLAPVSRAFISHVRQPVALLSATLFWGVIIIPWYAVLATTPHHFMMNLVWLVLAVQGMESAREVTRVFTEDCRNRIIRDALPFGRIRLLLADSALAASILVACAGASTLLIGVGETVPTIAVRLLMCAGMTLSLVATAIYDDPSYKPGAKRPGPDVAFICLCAAALLACGIDAILGAAVMIIAPASMLYLARC</sequence>
<evidence type="ECO:0000313" key="3">
    <source>
        <dbReference type="Proteomes" id="UP000260943"/>
    </source>
</evidence>